<dbReference type="EMBL" id="MAUE01000041">
    <property type="protein sequence ID" value="OCW20918.1"/>
    <property type="molecule type" value="Genomic_DNA"/>
</dbReference>
<name>A0A2T4G1P0_9PSED</name>
<sequence>MPQDINKIPEWLTITADSATIKLSKIVKVNQIETDQLTMRSPTVREVRAATKAAPDDEEQSEMILFASLTDAGQNDLGELSVRDYKRLQAAYFRLVREDRV</sequence>
<dbReference type="OrthoDB" id="7021429at2"/>
<dbReference type="InterPro" id="IPR019289">
    <property type="entry name" value="Phage_tail_E/E"/>
</dbReference>
<dbReference type="RefSeq" id="WP_065908227.1">
    <property type="nucleotide sequence ID" value="NZ_MAUE01000041.1"/>
</dbReference>
<reference evidence="2 4" key="2">
    <citation type="submission" date="2018-03" db="EMBL/GenBank/DDBJ databases">
        <title>Diversity of bacteria associated with corn roots inoculated with woodland soils in Canada, and Description of Pseudomonas aylmerense sp. nov.</title>
        <authorList>
            <person name="Tambong J.T."/>
            <person name="Xu R."/>
            <person name="Tchagang C."/>
        </authorList>
    </citation>
    <scope>NUCLEOTIDE SEQUENCE [LARGE SCALE GENOMIC DNA]</scope>
    <source>
        <strain evidence="2 4">S1E44</strain>
    </source>
</reference>
<evidence type="ECO:0000313" key="2">
    <source>
        <dbReference type="EMBL" id="PTC29600.1"/>
    </source>
</evidence>
<accession>A0A2T4G1P0</accession>
<comment type="caution">
    <text evidence="2">The sequence shown here is derived from an EMBL/GenBank/DDBJ whole genome shotgun (WGS) entry which is preliminary data.</text>
</comment>
<evidence type="ECO:0000313" key="4">
    <source>
        <dbReference type="Proteomes" id="UP000240571"/>
    </source>
</evidence>
<dbReference type="Pfam" id="PF10109">
    <property type="entry name" value="Phage_TAC_7"/>
    <property type="match status" value="1"/>
</dbReference>
<organism evidence="2 4">
    <name type="scientific">Pseudomonas aylmerensis</name>
    <dbReference type="NCBI Taxonomy" id="1869229"/>
    <lineage>
        <taxon>Bacteria</taxon>
        <taxon>Pseudomonadati</taxon>
        <taxon>Pseudomonadota</taxon>
        <taxon>Gammaproteobacteria</taxon>
        <taxon>Pseudomonadales</taxon>
        <taxon>Pseudomonadaceae</taxon>
        <taxon>Pseudomonas</taxon>
    </lineage>
</organism>
<evidence type="ECO:0000313" key="3">
    <source>
        <dbReference type="Proteomes" id="UP000095081"/>
    </source>
</evidence>
<reference evidence="1 3" key="1">
    <citation type="submission" date="2016-06" db="EMBL/GenBank/DDBJ databases">
        <title>Draft genome sequence of Pseudomonas sp. S1E40, a novel strain antagonistic activity to fungal plant pathogen.</title>
        <authorList>
            <person name="Tambong J.T."/>
            <person name="Tchagang C."/>
            <person name="Xu R."/>
        </authorList>
    </citation>
    <scope>NUCLEOTIDE SEQUENCE [LARGE SCALE GENOMIC DNA]</scope>
    <source>
        <strain evidence="1 3">S1E40</strain>
    </source>
</reference>
<dbReference type="EMBL" id="PYWW01000026">
    <property type="protein sequence ID" value="PTC29600.1"/>
    <property type="molecule type" value="Genomic_DNA"/>
</dbReference>
<dbReference type="Proteomes" id="UP000240571">
    <property type="component" value="Unassembled WGS sequence"/>
</dbReference>
<gene>
    <name evidence="1" type="ORF">BBG20_25105</name>
    <name evidence="2" type="ORF">C9382_11825</name>
</gene>
<protein>
    <submittedName>
        <fullName evidence="2">Phage tail assembly protein</fullName>
    </submittedName>
</protein>
<dbReference type="AlphaFoldDB" id="A0A2T4G1P0"/>
<keyword evidence="3" id="KW-1185">Reference proteome</keyword>
<evidence type="ECO:0000313" key="1">
    <source>
        <dbReference type="EMBL" id="OCW20918.1"/>
    </source>
</evidence>
<dbReference type="Proteomes" id="UP000095081">
    <property type="component" value="Unassembled WGS sequence"/>
</dbReference>
<proteinExistence type="predicted"/>